<feature type="binding site" evidence="6">
    <location>
        <position position="105"/>
    </location>
    <ligand>
        <name>a divalent metal cation</name>
        <dbReference type="ChEBI" id="CHEBI:60240"/>
        <label>2</label>
        <note>catalytic</note>
    </ligand>
</feature>
<comment type="cofactor">
    <cofactor evidence="6">
        <name>Co(2+)</name>
        <dbReference type="ChEBI" id="CHEBI:48828"/>
    </cofactor>
    <cofactor evidence="6">
        <name>Zn(2+)</name>
        <dbReference type="ChEBI" id="CHEBI:29105"/>
    </cofactor>
    <cofactor evidence="6">
        <name>Mn(2+)</name>
        <dbReference type="ChEBI" id="CHEBI:29035"/>
    </cofactor>
    <cofactor evidence="6">
        <name>Fe(2+)</name>
        <dbReference type="ChEBI" id="CHEBI:29033"/>
    </cofactor>
    <text evidence="6">Binds 2 divalent metal cations per subunit. Has a high-affinity and a low affinity metal-binding site. The true nature of the physiological cofactor is under debate. The enzyme is active with cobalt, zinc, manganese or divalent iron ions. Most likely, methionine aminopeptidases function as mononuclear Fe(2+)-metalloproteases under physiological conditions, and the catalytically relevant metal-binding site has been assigned to the histidine-containing high-affinity site.</text>
</comment>
<dbReference type="Pfam" id="PF00557">
    <property type="entry name" value="Peptidase_M24"/>
    <property type="match status" value="1"/>
</dbReference>
<proteinExistence type="inferred from homology"/>
<comment type="caution">
    <text evidence="9">The sequence shown here is derived from an EMBL/GenBank/DDBJ whole genome shotgun (WGS) entry which is preliminary data.</text>
</comment>
<evidence type="ECO:0000256" key="1">
    <source>
        <dbReference type="ARBA" id="ARBA00002521"/>
    </source>
</evidence>
<reference evidence="10" key="1">
    <citation type="submission" date="2017-09" db="EMBL/GenBank/DDBJ databases">
        <title>Depth-based differentiation of microbial function through sediment-hosted aquifers and enrichment of novel symbionts in the deep terrestrial subsurface.</title>
        <authorList>
            <person name="Probst A.J."/>
            <person name="Ladd B."/>
            <person name="Jarett J.K."/>
            <person name="Geller-Mcgrath D.E."/>
            <person name="Sieber C.M.K."/>
            <person name="Emerson J.B."/>
            <person name="Anantharaman K."/>
            <person name="Thomas B.C."/>
            <person name="Malmstrom R."/>
            <person name="Stieglmeier M."/>
            <person name="Klingl A."/>
            <person name="Woyke T."/>
            <person name="Ryan C.M."/>
            <person name="Banfield J.F."/>
        </authorList>
    </citation>
    <scope>NUCLEOTIDE SEQUENCE [LARGE SCALE GENOMIC DNA]</scope>
</reference>
<dbReference type="PANTHER" id="PTHR43330:SF27">
    <property type="entry name" value="METHIONINE AMINOPEPTIDASE"/>
    <property type="match status" value="1"/>
</dbReference>
<dbReference type="InterPro" id="IPR001714">
    <property type="entry name" value="Pept_M24_MAP"/>
</dbReference>
<gene>
    <name evidence="6 9" type="primary">map</name>
    <name evidence="9" type="ORF">COS49_02615</name>
</gene>
<dbReference type="PRINTS" id="PR00599">
    <property type="entry name" value="MAPEPTIDASE"/>
</dbReference>
<evidence type="ECO:0000256" key="4">
    <source>
        <dbReference type="ARBA" id="ARBA00022723"/>
    </source>
</evidence>
<dbReference type="InterPro" id="IPR036005">
    <property type="entry name" value="Creatinase/aminopeptidase-like"/>
</dbReference>
<dbReference type="GO" id="GO:0004239">
    <property type="term" value="F:initiator methionyl aminopeptidase activity"/>
    <property type="evidence" value="ECO:0007669"/>
    <property type="project" value="UniProtKB-UniRule"/>
</dbReference>
<evidence type="ECO:0000256" key="5">
    <source>
        <dbReference type="ARBA" id="ARBA00022801"/>
    </source>
</evidence>
<dbReference type="GO" id="GO:0070006">
    <property type="term" value="F:metalloaminopeptidase activity"/>
    <property type="evidence" value="ECO:0007669"/>
    <property type="project" value="UniProtKB-UniRule"/>
</dbReference>
<dbReference type="GO" id="GO:0046872">
    <property type="term" value="F:metal ion binding"/>
    <property type="evidence" value="ECO:0007669"/>
    <property type="project" value="UniProtKB-UniRule"/>
</dbReference>
<dbReference type="SUPFAM" id="SSF55920">
    <property type="entry name" value="Creatinase/aminopeptidase"/>
    <property type="match status" value="1"/>
</dbReference>
<feature type="binding site" evidence="6">
    <location>
        <position position="175"/>
    </location>
    <ligand>
        <name>substrate</name>
    </ligand>
</feature>
<comment type="catalytic activity">
    <reaction evidence="6 7">
        <text>Release of N-terminal amino acids, preferentially methionine, from peptides and arylamides.</text>
        <dbReference type="EC" id="3.4.11.18"/>
    </reaction>
</comment>
<accession>A0A2M7BU61</accession>
<comment type="subunit">
    <text evidence="6">Monomer.</text>
</comment>
<feature type="binding site" evidence="6">
    <location>
        <position position="168"/>
    </location>
    <ligand>
        <name>a divalent metal cation</name>
        <dbReference type="ChEBI" id="CHEBI:60240"/>
        <label>2</label>
        <note>catalytic</note>
    </ligand>
</feature>
<feature type="binding site" evidence="6">
    <location>
        <position position="105"/>
    </location>
    <ligand>
        <name>a divalent metal cation</name>
        <dbReference type="ChEBI" id="CHEBI:60240"/>
        <label>1</label>
    </ligand>
</feature>
<evidence type="ECO:0000313" key="9">
    <source>
        <dbReference type="EMBL" id="PIV10055.1"/>
    </source>
</evidence>
<feature type="binding site" evidence="6">
    <location>
        <position position="77"/>
    </location>
    <ligand>
        <name>substrate</name>
    </ligand>
</feature>
<feature type="binding site" evidence="6">
    <location>
        <position position="94"/>
    </location>
    <ligand>
        <name>a divalent metal cation</name>
        <dbReference type="ChEBI" id="CHEBI:60240"/>
        <label>1</label>
    </ligand>
</feature>
<dbReference type="Proteomes" id="UP000229894">
    <property type="component" value="Unassembled WGS sequence"/>
</dbReference>
<keyword evidence="5 6" id="KW-0378">Hydrolase</keyword>
<dbReference type="CDD" id="cd01086">
    <property type="entry name" value="MetAP1"/>
    <property type="match status" value="1"/>
</dbReference>
<evidence type="ECO:0000256" key="3">
    <source>
        <dbReference type="ARBA" id="ARBA00022670"/>
    </source>
</evidence>
<dbReference type="HAMAP" id="MF_01974">
    <property type="entry name" value="MetAP_1"/>
    <property type="match status" value="1"/>
</dbReference>
<evidence type="ECO:0000313" key="10">
    <source>
        <dbReference type="Proteomes" id="UP000229894"/>
    </source>
</evidence>
<dbReference type="GO" id="GO:0005829">
    <property type="term" value="C:cytosol"/>
    <property type="evidence" value="ECO:0007669"/>
    <property type="project" value="TreeGrafter"/>
</dbReference>
<evidence type="ECO:0000256" key="6">
    <source>
        <dbReference type="HAMAP-Rule" id="MF_01974"/>
    </source>
</evidence>
<name>A0A2M7BU61_9BACT</name>
<dbReference type="Gene3D" id="3.90.230.10">
    <property type="entry name" value="Creatinase/methionine aminopeptidase superfamily"/>
    <property type="match status" value="1"/>
</dbReference>
<dbReference type="EC" id="3.4.11.18" evidence="6 7"/>
<evidence type="ECO:0000256" key="7">
    <source>
        <dbReference type="RuleBase" id="RU003653"/>
    </source>
</evidence>
<dbReference type="PANTHER" id="PTHR43330">
    <property type="entry name" value="METHIONINE AMINOPEPTIDASE"/>
    <property type="match status" value="1"/>
</dbReference>
<comment type="function">
    <text evidence="1 6">Removes the N-terminal methionine from nascent proteins. The N-terminal methionine is often cleaved when the second residue in the primary sequence is small and uncharged (Met-Ala-, Cys, Gly, Pro, Ser, Thr, or Val). Requires deformylation of the N(alpha)-formylated initiator methionine before it can be hydrolyzed.</text>
</comment>
<feature type="binding site" evidence="6">
    <location>
        <position position="201"/>
    </location>
    <ligand>
        <name>a divalent metal cation</name>
        <dbReference type="ChEBI" id="CHEBI:60240"/>
        <label>2</label>
        <note>catalytic</note>
    </ligand>
</feature>
<keyword evidence="3 6" id="KW-0645">Protease</keyword>
<dbReference type="AlphaFoldDB" id="A0A2M7BU61"/>
<sequence>MIHIKSPEEVELMAQAGRLLAKVMRQLKDAVKPGLTTESLDKLAEEIIFSYGAKPAFKGYGGFPNTLCASINEQIVHGVPSKRQIKEGDILSLDTGLIYQGFYADMAVTLPVGPISKEAQKLIQVTKKALRKAIARVKPGQTIGDISFAIQKHIQAEGFQVVKELCGHGIGRNLHEDPDVPNFGYPHKGPILKEGAVIAIEPMAVLGQPGIKKGPDGFCYQTADNSLSAHFENTVAATKKGPRILTE</sequence>
<feature type="domain" description="Peptidase M24" evidence="8">
    <location>
        <begin position="11"/>
        <end position="238"/>
    </location>
</feature>
<keyword evidence="2 6" id="KW-0031">Aminopeptidase</keyword>
<dbReference type="InterPro" id="IPR000994">
    <property type="entry name" value="Pept_M24"/>
</dbReference>
<dbReference type="NCBIfam" id="TIGR00500">
    <property type="entry name" value="met_pdase_I"/>
    <property type="match status" value="1"/>
</dbReference>
<feature type="binding site" evidence="6">
    <location>
        <position position="232"/>
    </location>
    <ligand>
        <name>a divalent metal cation</name>
        <dbReference type="ChEBI" id="CHEBI:60240"/>
        <label>2</label>
        <note>catalytic</note>
    </ligand>
</feature>
<comment type="similarity">
    <text evidence="6">Belongs to the peptidase M24A family. Methionine aminopeptidase type 1 subfamily.</text>
</comment>
<dbReference type="GO" id="GO:0006508">
    <property type="term" value="P:proteolysis"/>
    <property type="evidence" value="ECO:0007669"/>
    <property type="project" value="UniProtKB-KW"/>
</dbReference>
<dbReference type="InterPro" id="IPR002467">
    <property type="entry name" value="Pept_M24A_MAP1"/>
</dbReference>
<keyword evidence="4 6" id="KW-0479">Metal-binding</keyword>
<evidence type="ECO:0000259" key="8">
    <source>
        <dbReference type="Pfam" id="PF00557"/>
    </source>
</evidence>
<dbReference type="EMBL" id="PEUX01000059">
    <property type="protein sequence ID" value="PIV10055.1"/>
    <property type="molecule type" value="Genomic_DNA"/>
</dbReference>
<evidence type="ECO:0000256" key="2">
    <source>
        <dbReference type="ARBA" id="ARBA00022438"/>
    </source>
</evidence>
<protein>
    <recommendedName>
        <fullName evidence="6 7">Methionine aminopeptidase</fullName>
        <shortName evidence="6">MAP</shortName>
        <shortName evidence="6">MetAP</shortName>
        <ecNumber evidence="6 7">3.4.11.18</ecNumber>
    </recommendedName>
    <alternativeName>
        <fullName evidence="6">Peptidase M</fullName>
    </alternativeName>
</protein>
<feature type="binding site" evidence="6">
    <location>
        <position position="232"/>
    </location>
    <ligand>
        <name>a divalent metal cation</name>
        <dbReference type="ChEBI" id="CHEBI:60240"/>
        <label>1</label>
    </ligand>
</feature>
<organism evidence="9 10">
    <name type="scientific">Candidatus Portnoybacteria bacterium CG03_land_8_20_14_0_80_41_10</name>
    <dbReference type="NCBI Taxonomy" id="1974808"/>
    <lineage>
        <taxon>Bacteria</taxon>
        <taxon>Candidatus Portnoyibacteriota</taxon>
    </lineage>
</organism>